<keyword evidence="4 11" id="KW-0540">Nuclease</keyword>
<feature type="compositionally biased region" description="Basic and acidic residues" evidence="12">
    <location>
        <begin position="582"/>
        <end position="610"/>
    </location>
</feature>
<feature type="compositionally biased region" description="Low complexity" evidence="12">
    <location>
        <begin position="430"/>
        <end position="444"/>
    </location>
</feature>
<feature type="region of interest" description="Disordered" evidence="12">
    <location>
        <begin position="582"/>
        <end position="672"/>
    </location>
</feature>
<feature type="active site" evidence="11">
    <location>
        <position position="313"/>
    </location>
</feature>
<evidence type="ECO:0000256" key="4">
    <source>
        <dbReference type="ARBA" id="ARBA00022722"/>
    </source>
</evidence>
<dbReference type="OrthoDB" id="429841at2759"/>
<evidence type="ECO:0000256" key="2">
    <source>
        <dbReference type="ARBA" id="ARBA00009262"/>
    </source>
</evidence>
<dbReference type="InterPro" id="IPR041175">
    <property type="entry name" value="VLRF1/Vms1"/>
</dbReference>
<evidence type="ECO:0000313" key="15">
    <source>
        <dbReference type="Proteomes" id="UP000054516"/>
    </source>
</evidence>
<evidence type="ECO:0000256" key="10">
    <source>
        <dbReference type="PROSITE-ProRule" id="PRU00023"/>
    </source>
</evidence>
<keyword evidence="3 11" id="KW-0963">Cytoplasm</keyword>
<dbReference type="GO" id="GO:0005737">
    <property type="term" value="C:cytoplasm"/>
    <property type="evidence" value="ECO:0007669"/>
    <property type="project" value="UniProtKB-SubCell"/>
</dbReference>
<dbReference type="InterPro" id="IPR047139">
    <property type="entry name" value="ANKZ1/VMS1"/>
</dbReference>
<evidence type="ECO:0000256" key="11">
    <source>
        <dbReference type="PROSITE-ProRule" id="PRU01389"/>
    </source>
</evidence>
<feature type="domain" description="VLRF1" evidence="13">
    <location>
        <begin position="254"/>
        <end position="413"/>
    </location>
</feature>
<dbReference type="PROSITE" id="PS50088">
    <property type="entry name" value="ANK_REPEAT"/>
    <property type="match status" value="1"/>
</dbReference>
<evidence type="ECO:0000256" key="3">
    <source>
        <dbReference type="ARBA" id="ARBA00022490"/>
    </source>
</evidence>
<evidence type="ECO:0000256" key="7">
    <source>
        <dbReference type="ARBA" id="ARBA00022801"/>
    </source>
</evidence>
<feature type="compositionally biased region" description="Polar residues" evidence="12">
    <location>
        <begin position="310"/>
        <end position="319"/>
    </location>
</feature>
<feature type="compositionally biased region" description="Low complexity" evidence="12">
    <location>
        <begin position="160"/>
        <end position="171"/>
    </location>
</feature>
<keyword evidence="8 10" id="KW-0040">ANK repeat</keyword>
<dbReference type="InterPro" id="IPR002110">
    <property type="entry name" value="Ankyrin_rpt"/>
</dbReference>
<dbReference type="GO" id="GO:0016787">
    <property type="term" value="F:hydrolase activity"/>
    <property type="evidence" value="ECO:0007669"/>
    <property type="project" value="UniProtKB-KW"/>
</dbReference>
<dbReference type="OMA" id="GPHIFMC"/>
<keyword evidence="9" id="KW-0175">Coiled coil</keyword>
<feature type="compositionally biased region" description="Basic and acidic residues" evidence="12">
    <location>
        <begin position="179"/>
        <end position="188"/>
    </location>
</feature>
<evidence type="ECO:0000256" key="8">
    <source>
        <dbReference type="ARBA" id="ARBA00023043"/>
    </source>
</evidence>
<dbReference type="GO" id="GO:0004519">
    <property type="term" value="F:endonuclease activity"/>
    <property type="evidence" value="ECO:0007669"/>
    <property type="project" value="UniProtKB-KW"/>
</dbReference>
<dbReference type="Proteomes" id="UP000054516">
    <property type="component" value="Unassembled WGS sequence"/>
</dbReference>
<keyword evidence="15" id="KW-1185">Reference proteome</keyword>
<evidence type="ECO:0000313" key="14">
    <source>
        <dbReference type="EMBL" id="GAP88063.1"/>
    </source>
</evidence>
<feature type="compositionally biased region" description="Polar residues" evidence="12">
    <location>
        <begin position="59"/>
        <end position="70"/>
    </location>
</feature>
<name>A0A1W2TIQ8_ROSNE</name>
<dbReference type="Gene3D" id="1.25.40.20">
    <property type="entry name" value="Ankyrin repeat-containing domain"/>
    <property type="match status" value="1"/>
</dbReference>
<evidence type="ECO:0000256" key="5">
    <source>
        <dbReference type="ARBA" id="ARBA00022737"/>
    </source>
</evidence>
<accession>A0A1W2TIQ8</accession>
<organism evidence="14">
    <name type="scientific">Rosellinia necatrix</name>
    <name type="common">White root-rot fungus</name>
    <dbReference type="NCBI Taxonomy" id="77044"/>
    <lineage>
        <taxon>Eukaryota</taxon>
        <taxon>Fungi</taxon>
        <taxon>Dikarya</taxon>
        <taxon>Ascomycota</taxon>
        <taxon>Pezizomycotina</taxon>
        <taxon>Sordariomycetes</taxon>
        <taxon>Xylariomycetidae</taxon>
        <taxon>Xylariales</taxon>
        <taxon>Xylariaceae</taxon>
        <taxon>Rosellinia</taxon>
    </lineage>
</organism>
<keyword evidence="7 11" id="KW-0378">Hydrolase</keyword>
<evidence type="ECO:0000256" key="6">
    <source>
        <dbReference type="ARBA" id="ARBA00022759"/>
    </source>
</evidence>
<evidence type="ECO:0000256" key="1">
    <source>
        <dbReference type="ARBA" id="ARBA00004496"/>
    </source>
</evidence>
<feature type="region of interest" description="Disordered" evidence="12">
    <location>
        <begin position="32"/>
        <end position="70"/>
    </location>
</feature>
<keyword evidence="5" id="KW-0677">Repeat</keyword>
<dbReference type="Pfam" id="PF18826">
    <property type="entry name" value="bVLRF1"/>
    <property type="match status" value="1"/>
</dbReference>
<protein>
    <submittedName>
        <fullName evidence="14">Putative ankyrin repeat and zinc finger domain-containing protein</fullName>
    </submittedName>
</protein>
<evidence type="ECO:0000259" key="13">
    <source>
        <dbReference type="PROSITE" id="PS52044"/>
    </source>
</evidence>
<feature type="region of interest" description="Disordered" evidence="12">
    <location>
        <begin position="418"/>
        <end position="451"/>
    </location>
</feature>
<evidence type="ECO:0000256" key="12">
    <source>
        <dbReference type="SAM" id="MobiDB-lite"/>
    </source>
</evidence>
<dbReference type="EMBL" id="DF977477">
    <property type="protein sequence ID" value="GAP88063.1"/>
    <property type="molecule type" value="Genomic_DNA"/>
</dbReference>
<gene>
    <name evidence="14" type="ORF">SAMD00023353_3201180</name>
</gene>
<comment type="subcellular location">
    <subcellularLocation>
        <location evidence="1">Cytoplasm</location>
    </subcellularLocation>
</comment>
<feature type="compositionally biased region" description="Basic and acidic residues" evidence="12">
    <location>
        <begin position="629"/>
        <end position="662"/>
    </location>
</feature>
<feature type="repeat" description="ANK" evidence="10">
    <location>
        <begin position="496"/>
        <end position="529"/>
    </location>
</feature>
<comment type="similarity">
    <text evidence="2 11">Belongs to the ANKZF1/VMS1 family.</text>
</comment>
<dbReference type="InterPro" id="IPR013087">
    <property type="entry name" value="Znf_C2H2_type"/>
</dbReference>
<dbReference type="InterPro" id="IPR036770">
    <property type="entry name" value="Ankyrin_rpt-contain_sf"/>
</dbReference>
<comment type="domain">
    <text evidence="11">The VLRF1 domain mediates binding to the 60S ribosomal subunit.</text>
</comment>
<dbReference type="AlphaFoldDB" id="A0A1W2TIQ8"/>
<keyword evidence="6 11" id="KW-0255">Endonuclease</keyword>
<feature type="compositionally biased region" description="Basic and acidic residues" evidence="12">
    <location>
        <begin position="34"/>
        <end position="46"/>
    </location>
</feature>
<feature type="region of interest" description="Disordered" evidence="12">
    <location>
        <begin position="305"/>
        <end position="328"/>
    </location>
</feature>
<dbReference type="STRING" id="77044.A0A1W2TIQ8"/>
<dbReference type="PROSITE" id="PS00028">
    <property type="entry name" value="ZINC_FINGER_C2H2_1"/>
    <property type="match status" value="1"/>
</dbReference>
<evidence type="ECO:0000256" key="9">
    <source>
        <dbReference type="ARBA" id="ARBA00023054"/>
    </source>
</evidence>
<dbReference type="PROSITE" id="PS52044">
    <property type="entry name" value="VLRF1"/>
    <property type="match status" value="1"/>
</dbReference>
<sequence length="672" mass="74489">MAPTPDKKAEDLLKRPLYVYDLPHEVLSTLTLKADADNDPEPHDLDTNAPKPSEHAPSGSPQSGSTENVVGSQACSLCGLSFATVEDQRSHQKSDWHHYNLKQKLRGNKPASEIEFEKLVGDLDESLSGSEASESDDDEDDRGSKDSTLTALLKKQATLADRNARANGGNADADEEDGDIAKRRQRDGGKPPLLWFSSPLLPTNSYFGIYRTIFSPEELKDESNMAEIIKKKQLEPIAAPKPKADGSLVSGAYKGPHIFLCMIGGGHFAAMVVSLAPRQSKHGAVGPMNREATVLAHKTFHRYTTRRKQGGSQSANDNAKGNAHSAGSSIRRYNEQALIDEVRLLLQDWKGLLDTCELLFIRATGATNRRTLFGPYEDQVLRANDARIRSFPFSTRRATQNELMRSFIELTRLKVREIDPAQREKPTQNPKAAPVKPAKPAVPKLTEEEETAQLHTSQLQALIRRSKLPALLAYLKSNDLRPDFHFQPVDSQQNHHAPTPLHLTASQNSAPLVSGLLLKAGADPTLRSNEGKTPFDLAGDRATRDAFRVARDELGESAWDWEAAHVPAALRRADADRREERERAEAERKEAERRAAEEVRLRREGPKVGDAKTGGKVRSVLDAGVPRSAQDRREEESRGLTPEQRAKLDRERRARAAEERFRRMQQHQGAGG</sequence>
<reference evidence="14" key="1">
    <citation type="submission" date="2016-03" db="EMBL/GenBank/DDBJ databases">
        <title>Draft genome sequence of Rosellinia necatrix.</title>
        <authorList>
            <person name="Kanematsu S."/>
        </authorList>
    </citation>
    <scope>NUCLEOTIDE SEQUENCE [LARGE SCALE GENOMIC DNA]</scope>
    <source>
        <strain evidence="14">W97</strain>
    </source>
</reference>
<feature type="region of interest" description="Disordered" evidence="12">
    <location>
        <begin position="160"/>
        <end position="188"/>
    </location>
</feature>
<dbReference type="GO" id="GO:0036503">
    <property type="term" value="P:ERAD pathway"/>
    <property type="evidence" value="ECO:0007669"/>
    <property type="project" value="TreeGrafter"/>
</dbReference>
<feature type="region of interest" description="Disordered" evidence="12">
    <location>
        <begin position="122"/>
        <end position="146"/>
    </location>
</feature>
<dbReference type="PANTHER" id="PTHR16036:SF2">
    <property type="entry name" value="TRNA ENDONUCLEASE ANKZF1"/>
    <property type="match status" value="1"/>
</dbReference>
<dbReference type="SUPFAM" id="SSF48403">
    <property type="entry name" value="Ankyrin repeat"/>
    <property type="match status" value="1"/>
</dbReference>
<dbReference type="PROSITE" id="PS50297">
    <property type="entry name" value="ANK_REP_REGION"/>
    <property type="match status" value="1"/>
</dbReference>
<dbReference type="PANTHER" id="PTHR16036">
    <property type="entry name" value="ANKYRIN REPEAT AND ZINC FINGER DOMAIN-CONTAINING PROTEIN 1"/>
    <property type="match status" value="1"/>
</dbReference>
<proteinExistence type="inferred from homology"/>